<keyword evidence="7 8" id="KW-0482">Metalloprotease</keyword>
<evidence type="ECO:0000256" key="5">
    <source>
        <dbReference type="ARBA" id="ARBA00022801"/>
    </source>
</evidence>
<dbReference type="Gene3D" id="1.25.40.10">
    <property type="entry name" value="Tetratricopeptide repeat domain"/>
    <property type="match status" value="1"/>
</dbReference>
<keyword evidence="4 8" id="KW-0574">Periplasm</keyword>
<dbReference type="InterPro" id="IPR001915">
    <property type="entry name" value="Peptidase_M48"/>
</dbReference>
<feature type="binding site" evidence="8">
    <location>
        <position position="137"/>
    </location>
    <ligand>
        <name>Zn(2+)</name>
        <dbReference type="ChEBI" id="CHEBI:29105"/>
        <note>catalytic</note>
    </ligand>
</feature>
<evidence type="ECO:0000256" key="7">
    <source>
        <dbReference type="ARBA" id="ARBA00023049"/>
    </source>
</evidence>
<comment type="cofactor">
    <cofactor evidence="8">
        <name>Zn(2+)</name>
        <dbReference type="ChEBI" id="CHEBI:29105"/>
    </cofactor>
    <text evidence="8">Binds 1 zinc ion per subunit.</text>
</comment>
<dbReference type="HAMAP" id="MF_00997">
    <property type="entry name" value="Protease_BepA"/>
    <property type="match status" value="1"/>
</dbReference>
<reference evidence="10 11" key="1">
    <citation type="submission" date="2024-09" db="EMBL/GenBank/DDBJ databases">
        <authorList>
            <person name="Sun Q."/>
            <person name="Mori K."/>
        </authorList>
    </citation>
    <scope>NUCLEOTIDE SEQUENCE [LARGE SCALE GENOMIC DNA]</scope>
    <source>
        <strain evidence="10 11">CCM 8545</strain>
    </source>
</reference>
<dbReference type="InterPro" id="IPR051156">
    <property type="entry name" value="Mito/Outer_Membr_Metalloprot"/>
</dbReference>
<comment type="caution">
    <text evidence="10">The sequence shown here is derived from an EMBL/GenBank/DDBJ whole genome shotgun (WGS) entry which is preliminary data.</text>
</comment>
<evidence type="ECO:0000259" key="9">
    <source>
        <dbReference type="Pfam" id="PF01435"/>
    </source>
</evidence>
<dbReference type="SUPFAM" id="SSF48452">
    <property type="entry name" value="TPR-like"/>
    <property type="match status" value="1"/>
</dbReference>
<accession>A0ABV6C827</accession>
<dbReference type="InterPro" id="IPR030873">
    <property type="entry name" value="Protease_BepA"/>
</dbReference>
<feature type="binding site" evidence="8">
    <location>
        <position position="141"/>
    </location>
    <ligand>
        <name>Zn(2+)</name>
        <dbReference type="ChEBI" id="CHEBI:29105"/>
        <note>catalytic</note>
    </ligand>
</feature>
<keyword evidence="11" id="KW-1185">Reference proteome</keyword>
<comment type="function">
    <text evidence="8">Functions as both a chaperone and a metalloprotease. Maintains the integrity of the outer membrane by promoting either the assembly or the elimination of outer membrane proteins, depending on their folding state.</text>
</comment>
<dbReference type="Pfam" id="PF14559">
    <property type="entry name" value="TPR_19"/>
    <property type="match status" value="1"/>
</dbReference>
<protein>
    <recommendedName>
        <fullName evidence="8">Beta-barrel assembly-enhancing protease</fullName>
        <ecNumber evidence="8">3.4.-.-</ecNumber>
    </recommendedName>
</protein>
<evidence type="ECO:0000256" key="4">
    <source>
        <dbReference type="ARBA" id="ARBA00022764"/>
    </source>
</evidence>
<dbReference type="EC" id="3.4.-.-" evidence="8"/>
<feature type="binding site" evidence="8">
    <location>
        <position position="202"/>
    </location>
    <ligand>
        <name>Zn(2+)</name>
        <dbReference type="ChEBI" id="CHEBI:29105"/>
        <note>catalytic</note>
    </ligand>
</feature>
<dbReference type="Gene3D" id="3.30.2010.10">
    <property type="entry name" value="Metalloproteases ('zincins'), catalytic domain"/>
    <property type="match status" value="1"/>
</dbReference>
<comment type="subcellular location">
    <subcellularLocation>
        <location evidence="8">Periplasm</location>
    </subcellularLocation>
</comment>
<dbReference type="PANTHER" id="PTHR22726">
    <property type="entry name" value="METALLOENDOPEPTIDASE OMA1"/>
    <property type="match status" value="1"/>
</dbReference>
<dbReference type="Proteomes" id="UP001589758">
    <property type="component" value="Unassembled WGS sequence"/>
</dbReference>
<feature type="domain" description="Peptidase M48" evidence="9">
    <location>
        <begin position="73"/>
        <end position="260"/>
    </location>
</feature>
<sequence>MKINRISLKKITFSLGIMGLLLNPFIVFSQNQQLPEIGTAATSTLSQDQENEMGDFYIRLLRANTPLIYDPTLTAYINQLGNKLASHADSNNANFTFHLVKNDDINAFAFFGGHIVLHSALFRETNDENELASVVAHEIVHVTQRHLARAMEDEKRKAPLTWAGVLGGVLIGMSNPNAGMATVTGSMASSQQSRLTFTQSNEREADNIGVNILQKAGFDARGMNNFMQKMADNARFTSKPPEILLTHPLPDSRLADARSRLYQLPEQDRPSSEDYYFAKAKVLAIYAGNNPQNKTAFDTLAQGSVASQNAHSYGSALKLMDKNQFAKAYDILNPMYQASPTNLWFVDAMTDIDIGLGESQRAVTRIESLLKTPSLRSNHILQINLANAYLSQKQYAKANQLLFQIARQTPDDPNIWQLLAQSAAKIHNRSLELQARAENYALRSDLSGAITLLKQSLTYEQSKNDKARAQARINQLIALESRFKKFR</sequence>
<keyword evidence="1 8" id="KW-0645">Protease</keyword>
<keyword evidence="2 8" id="KW-0479">Metal-binding</keyword>
<evidence type="ECO:0000313" key="11">
    <source>
        <dbReference type="Proteomes" id="UP001589758"/>
    </source>
</evidence>
<evidence type="ECO:0000256" key="1">
    <source>
        <dbReference type="ARBA" id="ARBA00022670"/>
    </source>
</evidence>
<keyword evidence="6 8" id="KW-0862">Zinc</keyword>
<organism evidence="10 11">
    <name type="scientific">Thorsellia kenyensis</name>
    <dbReference type="NCBI Taxonomy" id="1549888"/>
    <lineage>
        <taxon>Bacteria</taxon>
        <taxon>Pseudomonadati</taxon>
        <taxon>Pseudomonadota</taxon>
        <taxon>Gammaproteobacteria</taxon>
        <taxon>Enterobacterales</taxon>
        <taxon>Thorselliaceae</taxon>
        <taxon>Thorsellia</taxon>
    </lineage>
</organism>
<proteinExistence type="inferred from homology"/>
<name>A0ABV6C827_9GAMM</name>
<dbReference type="Pfam" id="PF01435">
    <property type="entry name" value="Peptidase_M48"/>
    <property type="match status" value="1"/>
</dbReference>
<keyword evidence="5 8" id="KW-0378">Hydrolase</keyword>
<dbReference type="InterPro" id="IPR011990">
    <property type="entry name" value="TPR-like_helical_dom_sf"/>
</dbReference>
<keyword evidence="3 8" id="KW-0732">Signal</keyword>
<dbReference type="GO" id="GO:0008237">
    <property type="term" value="F:metallopeptidase activity"/>
    <property type="evidence" value="ECO:0007669"/>
    <property type="project" value="UniProtKB-KW"/>
</dbReference>
<dbReference type="PANTHER" id="PTHR22726:SF1">
    <property type="entry name" value="METALLOENDOPEPTIDASE OMA1, MITOCHONDRIAL"/>
    <property type="match status" value="1"/>
</dbReference>
<feature type="active site" evidence="8">
    <location>
        <position position="138"/>
    </location>
</feature>
<evidence type="ECO:0000256" key="2">
    <source>
        <dbReference type="ARBA" id="ARBA00022723"/>
    </source>
</evidence>
<evidence type="ECO:0000256" key="6">
    <source>
        <dbReference type="ARBA" id="ARBA00022833"/>
    </source>
</evidence>
<feature type="active site" description="Proton donor" evidence="8">
    <location>
        <position position="206"/>
    </location>
</feature>
<evidence type="ECO:0000313" key="10">
    <source>
        <dbReference type="EMBL" id="MFC0179124.1"/>
    </source>
</evidence>
<evidence type="ECO:0000256" key="8">
    <source>
        <dbReference type="HAMAP-Rule" id="MF_00997"/>
    </source>
</evidence>
<evidence type="ECO:0000256" key="3">
    <source>
        <dbReference type="ARBA" id="ARBA00022729"/>
    </source>
</evidence>
<gene>
    <name evidence="8" type="primary">bepA</name>
    <name evidence="10" type="ORF">ACFFIT_03265</name>
</gene>
<dbReference type="EMBL" id="JBHLXE010000033">
    <property type="protein sequence ID" value="MFC0179124.1"/>
    <property type="molecule type" value="Genomic_DNA"/>
</dbReference>
<dbReference type="RefSeq" id="WP_385876217.1">
    <property type="nucleotide sequence ID" value="NZ_JBHLXE010000033.1"/>
</dbReference>
<comment type="similarity">
    <text evidence="8">Belongs to the peptidase M48 family. BepA subfamily.</text>
</comment>